<gene>
    <name evidence="3" type="ORF">BJ987_000822</name>
</gene>
<dbReference type="EMBL" id="JAGGMR010000001">
    <property type="protein sequence ID" value="MBP2187921.1"/>
    <property type="molecule type" value="Genomic_DNA"/>
</dbReference>
<evidence type="ECO:0000313" key="4">
    <source>
        <dbReference type="Proteomes" id="UP001519325"/>
    </source>
</evidence>
<sequence length="346" mass="34710">MNSRGFDGPRDEVVGGTGVGYPQQAVFEYSGAAPQSGQWQQTGSGPDMRWQPAFQTAPGQADPRFAVDPSFGAYPAPPPGPATGWSMPVPTAHGGPGFGAPPPKSGGGKGLIGLAVAVLVLTGGATAVALHGESEDPGIGDAPGMVSALSTKPEPAAKSKATTPAAAPNTEKPMVPGYQVVLAPDSGAAYDVPADWTVAPPDVTGKFGAPPNTVMGKGMASEGKDYCPGSTRTVALLTGSDAADTTSAAIELGTKAAQAYSGGANPGPPQPLASYDGTQNGVFVETRGRINNPNPGCAAEYSVYTFATAAEEGNFVMVIAADIGVPKAVDPDTAKRIFASVRPLTT</sequence>
<comment type="caution">
    <text evidence="3">The sequence shown here is derived from an EMBL/GenBank/DDBJ whole genome shotgun (WGS) entry which is preliminary data.</text>
</comment>
<feature type="region of interest" description="Disordered" evidence="1">
    <location>
        <begin position="31"/>
        <end position="104"/>
    </location>
</feature>
<name>A0ABS4Q899_9NOCA</name>
<feature type="region of interest" description="Disordered" evidence="1">
    <location>
        <begin position="152"/>
        <end position="171"/>
    </location>
</feature>
<dbReference type="RefSeq" id="WP_209884835.1">
    <property type="nucleotide sequence ID" value="NZ_JAGGMR010000001.1"/>
</dbReference>
<proteinExistence type="predicted"/>
<dbReference type="Pfam" id="PF26056">
    <property type="entry name" value="DUF8017"/>
    <property type="match status" value="1"/>
</dbReference>
<protein>
    <recommendedName>
        <fullName evidence="2">DUF8017 domain-containing protein</fullName>
    </recommendedName>
</protein>
<dbReference type="Proteomes" id="UP001519325">
    <property type="component" value="Unassembled WGS sequence"/>
</dbReference>
<reference evidence="3 4" key="1">
    <citation type="submission" date="2021-03" db="EMBL/GenBank/DDBJ databases">
        <title>Sequencing the genomes of 1000 actinobacteria strains.</title>
        <authorList>
            <person name="Klenk H.-P."/>
        </authorList>
    </citation>
    <scope>NUCLEOTIDE SEQUENCE [LARGE SCALE GENOMIC DNA]</scope>
    <source>
        <strain evidence="3 4">DSM 45516</strain>
    </source>
</reference>
<organism evidence="3 4">
    <name type="scientific">Nocardia goodfellowii</name>
    <dbReference type="NCBI Taxonomy" id="882446"/>
    <lineage>
        <taxon>Bacteria</taxon>
        <taxon>Bacillati</taxon>
        <taxon>Actinomycetota</taxon>
        <taxon>Actinomycetes</taxon>
        <taxon>Mycobacteriales</taxon>
        <taxon>Nocardiaceae</taxon>
        <taxon>Nocardia</taxon>
    </lineage>
</organism>
<evidence type="ECO:0000259" key="2">
    <source>
        <dbReference type="Pfam" id="PF26056"/>
    </source>
</evidence>
<keyword evidence="4" id="KW-1185">Reference proteome</keyword>
<evidence type="ECO:0000313" key="3">
    <source>
        <dbReference type="EMBL" id="MBP2187921.1"/>
    </source>
</evidence>
<accession>A0ABS4Q899</accession>
<evidence type="ECO:0000256" key="1">
    <source>
        <dbReference type="SAM" id="MobiDB-lite"/>
    </source>
</evidence>
<dbReference type="InterPro" id="IPR058330">
    <property type="entry name" value="DUF8017"/>
</dbReference>
<feature type="domain" description="DUF8017" evidence="2">
    <location>
        <begin position="172"/>
        <end position="344"/>
    </location>
</feature>
<feature type="compositionally biased region" description="Polar residues" evidence="1">
    <location>
        <begin position="33"/>
        <end position="44"/>
    </location>
</feature>